<feature type="transmembrane region" description="Helical" evidence="2">
    <location>
        <begin position="148"/>
        <end position="173"/>
    </location>
</feature>
<protein>
    <submittedName>
        <fullName evidence="3">Uncharacterized protein</fullName>
    </submittedName>
</protein>
<name>A0A846YWI9_9ACTN</name>
<accession>A0A846YWI9</accession>
<keyword evidence="2" id="KW-0472">Membrane</keyword>
<evidence type="ECO:0000256" key="1">
    <source>
        <dbReference type="SAM" id="MobiDB-lite"/>
    </source>
</evidence>
<feature type="region of interest" description="Disordered" evidence="1">
    <location>
        <begin position="366"/>
        <end position="432"/>
    </location>
</feature>
<proteinExistence type="predicted"/>
<dbReference type="Proteomes" id="UP000579250">
    <property type="component" value="Unassembled WGS sequence"/>
</dbReference>
<organism evidence="3 4">
    <name type="scientific">Actinomadura latina</name>
    <dbReference type="NCBI Taxonomy" id="163603"/>
    <lineage>
        <taxon>Bacteria</taxon>
        <taxon>Bacillati</taxon>
        <taxon>Actinomycetota</taxon>
        <taxon>Actinomycetes</taxon>
        <taxon>Streptosporangiales</taxon>
        <taxon>Thermomonosporaceae</taxon>
        <taxon>Actinomadura</taxon>
    </lineage>
</organism>
<dbReference type="RefSeq" id="WP_157438171.1">
    <property type="nucleotide sequence ID" value="NZ_JAAXPI010000001.1"/>
</dbReference>
<feature type="transmembrane region" description="Helical" evidence="2">
    <location>
        <begin position="179"/>
        <end position="199"/>
    </location>
</feature>
<dbReference type="EMBL" id="JAAXPI010000001">
    <property type="protein sequence ID" value="NKZ02453.1"/>
    <property type="molecule type" value="Genomic_DNA"/>
</dbReference>
<dbReference type="AlphaFoldDB" id="A0A846YWI9"/>
<evidence type="ECO:0000313" key="4">
    <source>
        <dbReference type="Proteomes" id="UP000579250"/>
    </source>
</evidence>
<keyword evidence="2" id="KW-0812">Transmembrane</keyword>
<comment type="caution">
    <text evidence="3">The sequence shown here is derived from an EMBL/GenBank/DDBJ whole genome shotgun (WGS) entry which is preliminary data.</text>
</comment>
<evidence type="ECO:0000313" key="3">
    <source>
        <dbReference type="EMBL" id="NKZ02453.1"/>
    </source>
</evidence>
<evidence type="ECO:0000256" key="2">
    <source>
        <dbReference type="SAM" id="Phobius"/>
    </source>
</evidence>
<feature type="transmembrane region" description="Helical" evidence="2">
    <location>
        <begin position="24"/>
        <end position="44"/>
    </location>
</feature>
<feature type="transmembrane region" description="Helical" evidence="2">
    <location>
        <begin position="56"/>
        <end position="78"/>
    </location>
</feature>
<sequence length="432" mass="44269">MTPPQEGGGGPSAADTRAARNKGLVRGGGAGGAAAGAAVAGAFVPGNSVTGAAEAMMGAAFAMAAGAGVLPPALMVAFQFKLATGKPQNLEKAAGYWESAAKDLEKAAQELKTLVEGIPGPAWNMDDRKKYESTAEEYRLQLDYLHNYCMAVHYALIVLAWALFAYAIFAVAMGGFLDGLAIAAVASAGTAYAACLGLATTAANVTWVVTGTLGMAGQLCGAVLAGGAAVTAGYQSSHGNDEAWAAFRKAVVTGSAGAGANLLQSAANAGLAYLNRSDGQIAKIPNSERTSGTHGFPLQEIDLDADRKYDTTWNIGGGVKVRIPHEGPELEVSGHRQWGPDGYAGSDFELKGKQPTPGGIVDLTGGIKKEWDGQGNEKTTYGVGAEQPHTGSKGGYEGTVGPDGKTENKATWVAPWGSQEKNFDPPWTDSGK</sequence>
<keyword evidence="4" id="KW-1185">Reference proteome</keyword>
<keyword evidence="2" id="KW-1133">Transmembrane helix</keyword>
<gene>
    <name evidence="3" type="ORF">HGB48_01560</name>
</gene>
<reference evidence="3 4" key="1">
    <citation type="submission" date="2020-04" db="EMBL/GenBank/DDBJ databases">
        <title>MicrobeNet Type strains.</title>
        <authorList>
            <person name="Nicholson A.C."/>
        </authorList>
    </citation>
    <scope>NUCLEOTIDE SEQUENCE [LARGE SCALE GENOMIC DNA]</scope>
    <source>
        <strain evidence="3 4">ATCC BAA-277</strain>
    </source>
</reference>